<sequence>MSLPPVEKLPLALRKSVRDGWEAKKGDLEAKVTKILGTEWTIDVNPNQVFAYAGEERSYARESLGACIHEYFDSATRRLQEFSDHFKEDGVKELNTIAYAHVLNLDLDEQKRFSYCGCDVFEGRLRLLFSPGNLGCNIGSCLDREVLAKALNDAPAPEDTTASMSFHARTGIRQDYDPKIEEIRARIGEILSKPDIKLNPNFEENYAKLLEESKAKKTDLLKEWQQLLGGWTKNYFSGLLSQLQWQKFEDDELLQEGFNDVVDKGEVVLRLVDKLQKDSYCECVIEDGILYLQTTPKTWGSNIDNAASKLIDLL</sequence>
<gene>
    <name evidence="1" type="ORF">RRF57_001186</name>
</gene>
<keyword evidence="2" id="KW-1185">Reference proteome</keyword>
<dbReference type="EMBL" id="JAWHQM010000002">
    <property type="protein sequence ID" value="KAK5625470.1"/>
    <property type="molecule type" value="Genomic_DNA"/>
</dbReference>
<dbReference type="Proteomes" id="UP001305414">
    <property type="component" value="Unassembled WGS sequence"/>
</dbReference>
<accession>A0AAN7U4K6</accession>
<comment type="caution">
    <text evidence="1">The sequence shown here is derived from an EMBL/GenBank/DDBJ whole genome shotgun (WGS) entry which is preliminary data.</text>
</comment>
<reference evidence="1 2" key="1">
    <citation type="submission" date="2023-10" db="EMBL/GenBank/DDBJ databases">
        <title>Draft genome sequence of Xylaria bambusicola isolate GMP-LS, the root and basal stem rot pathogen of sugarcane in Indonesia.</title>
        <authorList>
            <person name="Selvaraj P."/>
            <person name="Muralishankar V."/>
            <person name="Muruganantham S."/>
            <person name="Sp S."/>
            <person name="Haryani S."/>
            <person name="Lau K.J.X."/>
            <person name="Naqvi N.I."/>
        </authorList>
    </citation>
    <scope>NUCLEOTIDE SEQUENCE [LARGE SCALE GENOMIC DNA]</scope>
    <source>
        <strain evidence="1">GMP-LS</strain>
    </source>
</reference>
<evidence type="ECO:0000313" key="2">
    <source>
        <dbReference type="Proteomes" id="UP001305414"/>
    </source>
</evidence>
<dbReference type="AlphaFoldDB" id="A0AAN7U4K6"/>
<name>A0AAN7U4K6_9PEZI</name>
<proteinExistence type="predicted"/>
<evidence type="ECO:0000313" key="1">
    <source>
        <dbReference type="EMBL" id="KAK5625470.1"/>
    </source>
</evidence>
<organism evidence="1 2">
    <name type="scientific">Xylaria bambusicola</name>
    <dbReference type="NCBI Taxonomy" id="326684"/>
    <lineage>
        <taxon>Eukaryota</taxon>
        <taxon>Fungi</taxon>
        <taxon>Dikarya</taxon>
        <taxon>Ascomycota</taxon>
        <taxon>Pezizomycotina</taxon>
        <taxon>Sordariomycetes</taxon>
        <taxon>Xylariomycetidae</taxon>
        <taxon>Xylariales</taxon>
        <taxon>Xylariaceae</taxon>
        <taxon>Xylaria</taxon>
    </lineage>
</organism>
<protein>
    <submittedName>
        <fullName evidence="1">Uncharacterized protein</fullName>
    </submittedName>
</protein>